<dbReference type="PATRIC" id="fig|1129794.4.peg.5558"/>
<evidence type="ECO:0000256" key="1">
    <source>
        <dbReference type="SAM" id="SignalP"/>
    </source>
</evidence>
<keyword evidence="3" id="KW-1185">Reference proteome</keyword>
<dbReference type="AlphaFoldDB" id="K7ANI3"/>
<dbReference type="eggNOG" id="ENOG502Z8PF">
    <property type="taxonomic scope" value="Bacteria"/>
</dbReference>
<dbReference type="KEGG" id="gps:C427_5581"/>
<feature type="chain" id="PRO_5003902754" evidence="1">
    <location>
        <begin position="21"/>
        <end position="197"/>
    </location>
</feature>
<dbReference type="RefSeq" id="WP_007636686.1">
    <property type="nucleotide sequence ID" value="NC_020514.1"/>
</dbReference>
<dbReference type="OrthoDB" id="1524207at2"/>
<name>K7ANI3_9ALTE</name>
<keyword evidence="1" id="KW-0732">Signal</keyword>
<proteinExistence type="predicted"/>
<accession>K7ANI3</accession>
<protein>
    <submittedName>
        <fullName evidence="2">Secreted protein</fullName>
    </submittedName>
</protein>
<dbReference type="EMBL" id="CP003837">
    <property type="protein sequence ID" value="AGH47675.1"/>
    <property type="molecule type" value="Genomic_DNA"/>
</dbReference>
<gene>
    <name evidence="2" type="ORF">C427_5581</name>
</gene>
<dbReference type="Proteomes" id="UP000011864">
    <property type="component" value="Chromosome"/>
</dbReference>
<dbReference type="STRING" id="1129794.C427_5581"/>
<sequence>MNIQKWLLVSFILTSNAAFASQAPLVSIPTHDAFFSNLAQHCGKAFEGKVAVDNQPSPAFDAKLVMFVRKCDQAELQIPFYVGDNASRTWIIKKTGSGLSLKHDHRHKDGTDDSVTMYGGHTQDAGYNQIQSFPVDQYSKELFAQQGLPQSITNTWQIYIYPEMFTYRLVREGREFRVDFDLTKPIPTPAAPWGYED</sequence>
<dbReference type="HOGENOM" id="CLU_117646_0_0_6"/>
<evidence type="ECO:0000313" key="3">
    <source>
        <dbReference type="Proteomes" id="UP000011864"/>
    </source>
</evidence>
<reference evidence="2 3" key="1">
    <citation type="journal article" date="2013" name="Genome Announc.">
        <title>Complete Genome Sequence of Glaciecola psychrophila Strain 170T.</title>
        <authorList>
            <person name="Yin J."/>
            <person name="Chen J."/>
            <person name="Liu G."/>
            <person name="Yu Y."/>
            <person name="Song L."/>
            <person name="Wang X."/>
            <person name="Qu X."/>
        </authorList>
    </citation>
    <scope>NUCLEOTIDE SEQUENCE [LARGE SCALE GENOMIC DNA]</scope>
    <source>
        <strain evidence="2 3">170</strain>
    </source>
</reference>
<organism evidence="2 3">
    <name type="scientific">Paraglaciecola psychrophila 170</name>
    <dbReference type="NCBI Taxonomy" id="1129794"/>
    <lineage>
        <taxon>Bacteria</taxon>
        <taxon>Pseudomonadati</taxon>
        <taxon>Pseudomonadota</taxon>
        <taxon>Gammaproteobacteria</taxon>
        <taxon>Alteromonadales</taxon>
        <taxon>Alteromonadaceae</taxon>
        <taxon>Paraglaciecola</taxon>
    </lineage>
</organism>
<feature type="signal peptide" evidence="1">
    <location>
        <begin position="1"/>
        <end position="20"/>
    </location>
</feature>
<evidence type="ECO:0000313" key="2">
    <source>
        <dbReference type="EMBL" id="AGH47675.1"/>
    </source>
</evidence>